<sequence length="288" mass="29780">MRIRRPRRLAALASLALLPLVAAAPLAARAADPSDPGDDPSNNTKGDLTLLTGSLPSFQVGQQGWVSLIWSAGTDMCDVRVTTKSKDVTVTHPTNTGSFSSLYINSALAETNSDYTAFRLTAPTSAGTYPVEFEATFTRLKDSAVLKKSDNLVVKNVTNCSGNSGKVKETINLQVAPSSGPAVTLQTPTLQVRSGAPSWVAIAFKGNAPGLDSFRVTVTPPAGFEVVYPGDGAFGGLSQGTSLPVGATDSAGVRIDPQDSPAGTYQLPVKATWSGGSLSGTVTVKVVP</sequence>
<dbReference type="Proteomes" id="UP000321793">
    <property type="component" value="Unassembled WGS sequence"/>
</dbReference>
<dbReference type="OrthoDB" id="5182323at2"/>
<protein>
    <submittedName>
        <fullName evidence="2">Uncharacterized protein</fullName>
    </submittedName>
</protein>
<dbReference type="EMBL" id="BKBA01000006">
    <property type="protein sequence ID" value="GEQ13514.1"/>
    <property type="molecule type" value="Genomic_DNA"/>
</dbReference>
<keyword evidence="3" id="KW-1185">Reference proteome</keyword>
<feature type="chain" id="PRO_5021705467" evidence="1">
    <location>
        <begin position="31"/>
        <end position="288"/>
    </location>
</feature>
<feature type="signal peptide" evidence="1">
    <location>
        <begin position="1"/>
        <end position="30"/>
    </location>
</feature>
<reference evidence="2 3" key="1">
    <citation type="submission" date="2019-07" db="EMBL/GenBank/DDBJ databases">
        <title>Whole genome shotgun sequence of Knoellia locipacati NBRC 109775.</title>
        <authorList>
            <person name="Hosoyama A."/>
            <person name="Uohara A."/>
            <person name="Ohji S."/>
            <person name="Ichikawa N."/>
        </authorList>
    </citation>
    <scope>NUCLEOTIDE SEQUENCE [LARGE SCALE GENOMIC DNA]</scope>
    <source>
        <strain evidence="2 3">NBRC 109775</strain>
    </source>
</reference>
<proteinExistence type="predicted"/>
<gene>
    <name evidence="2" type="ORF">KLO01_15610</name>
</gene>
<accession>A0A512T013</accession>
<evidence type="ECO:0000313" key="3">
    <source>
        <dbReference type="Proteomes" id="UP000321793"/>
    </source>
</evidence>
<evidence type="ECO:0000313" key="2">
    <source>
        <dbReference type="EMBL" id="GEQ13514.1"/>
    </source>
</evidence>
<name>A0A512T013_9MICO</name>
<dbReference type="RefSeq" id="WP_147063865.1">
    <property type="nucleotide sequence ID" value="NZ_BAABDN010000001.1"/>
</dbReference>
<evidence type="ECO:0000256" key="1">
    <source>
        <dbReference type="SAM" id="SignalP"/>
    </source>
</evidence>
<comment type="caution">
    <text evidence="2">The sequence shown here is derived from an EMBL/GenBank/DDBJ whole genome shotgun (WGS) entry which is preliminary data.</text>
</comment>
<dbReference type="AlphaFoldDB" id="A0A512T013"/>
<keyword evidence="1" id="KW-0732">Signal</keyword>
<organism evidence="2 3">
    <name type="scientific">Knoellia locipacati</name>
    <dbReference type="NCBI Taxonomy" id="882824"/>
    <lineage>
        <taxon>Bacteria</taxon>
        <taxon>Bacillati</taxon>
        <taxon>Actinomycetota</taxon>
        <taxon>Actinomycetes</taxon>
        <taxon>Micrococcales</taxon>
        <taxon>Intrasporangiaceae</taxon>
        <taxon>Knoellia</taxon>
    </lineage>
</organism>